<feature type="non-terminal residue" evidence="1">
    <location>
        <position position="1"/>
    </location>
</feature>
<gene>
    <name evidence="1" type="ORF">LCGC14_2950940</name>
</gene>
<reference evidence="1" key="1">
    <citation type="journal article" date="2015" name="Nature">
        <title>Complex archaea that bridge the gap between prokaryotes and eukaryotes.</title>
        <authorList>
            <person name="Spang A."/>
            <person name="Saw J.H."/>
            <person name="Jorgensen S.L."/>
            <person name="Zaremba-Niedzwiedzka K."/>
            <person name="Martijn J."/>
            <person name="Lind A.E."/>
            <person name="van Eijk R."/>
            <person name="Schleper C."/>
            <person name="Guy L."/>
            <person name="Ettema T.J."/>
        </authorList>
    </citation>
    <scope>NUCLEOTIDE SEQUENCE</scope>
</reference>
<accession>A0A0F8Y2G7</accession>
<dbReference type="Gene3D" id="1.20.1600.10">
    <property type="entry name" value="Outer membrane efflux proteins (OEP)"/>
    <property type="match status" value="1"/>
</dbReference>
<name>A0A0F8Y2G7_9ZZZZ</name>
<dbReference type="SUPFAM" id="SSF56954">
    <property type="entry name" value="Outer membrane efflux proteins (OEP)"/>
    <property type="match status" value="1"/>
</dbReference>
<evidence type="ECO:0008006" key="2">
    <source>
        <dbReference type="Google" id="ProtNLM"/>
    </source>
</evidence>
<dbReference type="EMBL" id="LAZR01059454">
    <property type="protein sequence ID" value="KKK67750.1"/>
    <property type="molecule type" value="Genomic_DNA"/>
</dbReference>
<evidence type="ECO:0000313" key="1">
    <source>
        <dbReference type="EMBL" id="KKK67750.1"/>
    </source>
</evidence>
<dbReference type="AlphaFoldDB" id="A0A0F8Y2G7"/>
<sequence length="143" mass="16895">FLQTQDSMRYRYKIFSISLGRVPDCSSPFPYLTDTRSVNAKMSSLKQENIQNTLKNKRIVKENNLHSLLDQITAQDKNLSLMEQQLKNQKVLRKLYKDKLVQGQVSVIDYLNVIQSYKSAENAKIQMQTNLWLLQNQYEYINW</sequence>
<organism evidence="1">
    <name type="scientific">marine sediment metagenome</name>
    <dbReference type="NCBI Taxonomy" id="412755"/>
    <lineage>
        <taxon>unclassified sequences</taxon>
        <taxon>metagenomes</taxon>
        <taxon>ecological metagenomes</taxon>
    </lineage>
</organism>
<proteinExistence type="predicted"/>
<protein>
    <recommendedName>
        <fullName evidence="2">TolC family protein</fullName>
    </recommendedName>
</protein>
<comment type="caution">
    <text evidence="1">The sequence shown here is derived from an EMBL/GenBank/DDBJ whole genome shotgun (WGS) entry which is preliminary data.</text>
</comment>
<dbReference type="GO" id="GO:0015562">
    <property type="term" value="F:efflux transmembrane transporter activity"/>
    <property type="evidence" value="ECO:0007669"/>
    <property type="project" value="InterPro"/>
</dbReference>